<dbReference type="CDD" id="cd03257">
    <property type="entry name" value="ABC_NikE_OppD_transporters"/>
    <property type="match status" value="2"/>
</dbReference>
<keyword evidence="9" id="KW-0472">Membrane</keyword>
<dbReference type="PANTHER" id="PTHR43297">
    <property type="entry name" value="OLIGOPEPTIDE TRANSPORT ATP-BINDING PROTEIN APPD"/>
    <property type="match status" value="1"/>
</dbReference>
<protein>
    <submittedName>
        <fullName evidence="11">Peptide/nickel transport system ATP-binding protein</fullName>
    </submittedName>
</protein>
<dbReference type="Proteomes" id="UP000186228">
    <property type="component" value="Unassembled WGS sequence"/>
</dbReference>
<keyword evidence="4" id="KW-1003">Cell membrane</keyword>
<evidence type="ECO:0000256" key="7">
    <source>
        <dbReference type="ARBA" id="ARBA00022840"/>
    </source>
</evidence>
<keyword evidence="6" id="KW-0547">Nucleotide-binding</keyword>
<keyword evidence="3" id="KW-0813">Transport</keyword>
<dbReference type="GO" id="GO:0005886">
    <property type="term" value="C:plasma membrane"/>
    <property type="evidence" value="ECO:0007669"/>
    <property type="project" value="UniProtKB-SubCell"/>
</dbReference>
<dbReference type="InterPro" id="IPR013563">
    <property type="entry name" value="Oligopep_ABC_C"/>
</dbReference>
<feature type="domain" description="ABC transporter" evidence="10">
    <location>
        <begin position="3"/>
        <end position="253"/>
    </location>
</feature>
<dbReference type="SMART" id="SM00382">
    <property type="entry name" value="AAA"/>
    <property type="match status" value="2"/>
</dbReference>
<dbReference type="STRING" id="52131.GA0061100_113103"/>
<dbReference type="PROSITE" id="PS00211">
    <property type="entry name" value="ABC_TRANSPORTER_1"/>
    <property type="match status" value="1"/>
</dbReference>
<dbReference type="Pfam" id="PF08352">
    <property type="entry name" value="oligo_HPY"/>
    <property type="match status" value="1"/>
</dbReference>
<keyword evidence="7 11" id="KW-0067">ATP-binding</keyword>
<dbReference type="Gene3D" id="3.40.50.300">
    <property type="entry name" value="P-loop containing nucleotide triphosphate hydrolases"/>
    <property type="match status" value="2"/>
</dbReference>
<dbReference type="InterPro" id="IPR017871">
    <property type="entry name" value="ABC_transporter-like_CS"/>
</dbReference>
<evidence type="ECO:0000259" key="10">
    <source>
        <dbReference type="PROSITE" id="PS50893"/>
    </source>
</evidence>
<dbReference type="GO" id="GO:0005524">
    <property type="term" value="F:ATP binding"/>
    <property type="evidence" value="ECO:0007669"/>
    <property type="project" value="UniProtKB-KW"/>
</dbReference>
<evidence type="ECO:0000313" key="12">
    <source>
        <dbReference type="Proteomes" id="UP000186228"/>
    </source>
</evidence>
<keyword evidence="8" id="KW-1278">Translocase</keyword>
<dbReference type="RefSeq" id="WP_075856319.1">
    <property type="nucleotide sequence ID" value="NZ_FMAC01000013.1"/>
</dbReference>
<dbReference type="NCBIfam" id="NF008453">
    <property type="entry name" value="PRK11308.1"/>
    <property type="match status" value="2"/>
</dbReference>
<comment type="similarity">
    <text evidence="2">Belongs to the ABC transporter superfamily.</text>
</comment>
<feature type="domain" description="ABC transporter" evidence="10">
    <location>
        <begin position="339"/>
        <end position="577"/>
    </location>
</feature>
<dbReference type="SUPFAM" id="SSF52540">
    <property type="entry name" value="P-loop containing nucleoside triphosphate hydrolases"/>
    <property type="match status" value="2"/>
</dbReference>
<evidence type="ECO:0000256" key="9">
    <source>
        <dbReference type="ARBA" id="ARBA00023136"/>
    </source>
</evidence>
<sequence length="584" mass="63583">MSVVVENLSVEAVALNKPIVLDVSFTIAPGKVLGLVGESGSGKTTIALAMLAFARHGTRISNGSSVCIDGNNILGQDRKRTREIRGRLVAYVPQDPGASLNPALTLREQLLEVLITGPGKLSKEQALERIGTLLNEVGLPSSSDFLSRYPSQVSGGQLQRVAIAMAIAAHPRLIVLDEPTTGLDVSVQHDVLKMVGRLCADHKISAIYVSHDLGVVSHVADEVMVLYTGRVVEYGHCKDVFEKPSHPYTRALLESLPSARERLVLKPIPGMIEANRLTGGCVFRSRCAFAKATCEQEPPLYSVAEESHLVRCHWPMHSKQLRVVAQARLSAFKESELVLQVEKLRAFYGTHQVLHDVELAVRAGECLAIVGESGSGKSTLSRSIIGLHTQWHGTIAFRGAPLEADCRQRGRNTVQRIQYVFQNPYGSLNPRRTIGSSIESVYALFHQADAITARKKVREVLSKVGIPQSYADRYPNELSGGERQRCAIARALICAPDLVICDEITSALDVSVQATILALLQDLMHDGVSLIFVTHNLGVVRSIADRVAVMNNGRLVEQGNCDQVLSEPSASYTRQLLSHTLELS</sequence>
<accession>A0A1C3W9C2</accession>
<evidence type="ECO:0000256" key="6">
    <source>
        <dbReference type="ARBA" id="ARBA00022741"/>
    </source>
</evidence>
<evidence type="ECO:0000256" key="2">
    <source>
        <dbReference type="ARBA" id="ARBA00005417"/>
    </source>
</evidence>
<name>A0A1C3W9C2_9HYPH</name>
<dbReference type="GO" id="GO:0016887">
    <property type="term" value="F:ATP hydrolysis activity"/>
    <property type="evidence" value="ECO:0007669"/>
    <property type="project" value="InterPro"/>
</dbReference>
<dbReference type="GO" id="GO:0015833">
    <property type="term" value="P:peptide transport"/>
    <property type="evidence" value="ECO:0007669"/>
    <property type="project" value="InterPro"/>
</dbReference>
<comment type="subcellular location">
    <subcellularLocation>
        <location evidence="1">Cell inner membrane</location>
        <topology evidence="1">Peripheral membrane protein</topology>
    </subcellularLocation>
</comment>
<dbReference type="InterPro" id="IPR003439">
    <property type="entry name" value="ABC_transporter-like_ATP-bd"/>
</dbReference>
<dbReference type="PROSITE" id="PS50893">
    <property type="entry name" value="ABC_TRANSPORTER_2"/>
    <property type="match status" value="2"/>
</dbReference>
<evidence type="ECO:0000256" key="1">
    <source>
        <dbReference type="ARBA" id="ARBA00004417"/>
    </source>
</evidence>
<dbReference type="NCBIfam" id="TIGR01727">
    <property type="entry name" value="oligo_HPY"/>
    <property type="match status" value="1"/>
</dbReference>
<dbReference type="AlphaFoldDB" id="A0A1C3W9C2"/>
<reference evidence="12" key="1">
    <citation type="submission" date="2016-08" db="EMBL/GenBank/DDBJ databases">
        <authorList>
            <person name="Varghese N."/>
            <person name="Submissions Spin"/>
        </authorList>
    </citation>
    <scope>NUCLEOTIDE SEQUENCE [LARGE SCALE GENOMIC DNA]</scope>
    <source>
        <strain evidence="12">CCBAU 57015</strain>
    </source>
</reference>
<dbReference type="InterPro" id="IPR003593">
    <property type="entry name" value="AAA+_ATPase"/>
</dbReference>
<evidence type="ECO:0000256" key="5">
    <source>
        <dbReference type="ARBA" id="ARBA00022519"/>
    </source>
</evidence>
<evidence type="ECO:0000256" key="4">
    <source>
        <dbReference type="ARBA" id="ARBA00022475"/>
    </source>
</evidence>
<evidence type="ECO:0000256" key="3">
    <source>
        <dbReference type="ARBA" id="ARBA00022448"/>
    </source>
</evidence>
<evidence type="ECO:0000256" key="8">
    <source>
        <dbReference type="ARBA" id="ARBA00022967"/>
    </source>
</evidence>
<proteinExistence type="inferred from homology"/>
<keyword evidence="5" id="KW-0997">Cell inner membrane</keyword>
<dbReference type="InterPro" id="IPR027417">
    <property type="entry name" value="P-loop_NTPase"/>
</dbReference>
<organism evidence="11 12">
    <name type="scientific">Rhizobium hainanense</name>
    <dbReference type="NCBI Taxonomy" id="52131"/>
    <lineage>
        <taxon>Bacteria</taxon>
        <taxon>Pseudomonadati</taxon>
        <taxon>Pseudomonadota</taxon>
        <taxon>Alphaproteobacteria</taxon>
        <taxon>Hyphomicrobiales</taxon>
        <taxon>Rhizobiaceae</taxon>
        <taxon>Rhizobium/Agrobacterium group</taxon>
        <taxon>Rhizobium</taxon>
    </lineage>
</organism>
<dbReference type="Pfam" id="PF00005">
    <property type="entry name" value="ABC_tran"/>
    <property type="match status" value="2"/>
</dbReference>
<dbReference type="OrthoDB" id="9802264at2"/>
<evidence type="ECO:0000313" key="11">
    <source>
        <dbReference type="EMBL" id="SCB36553.1"/>
    </source>
</evidence>
<gene>
    <name evidence="11" type="ORF">GA0061100_113103</name>
</gene>
<dbReference type="PANTHER" id="PTHR43297:SF14">
    <property type="entry name" value="ATPASE AAA-TYPE CORE DOMAIN-CONTAINING PROTEIN"/>
    <property type="match status" value="1"/>
</dbReference>
<keyword evidence="12" id="KW-1185">Reference proteome</keyword>
<dbReference type="EMBL" id="FMAC01000013">
    <property type="protein sequence ID" value="SCB36553.1"/>
    <property type="molecule type" value="Genomic_DNA"/>
</dbReference>
<dbReference type="InterPro" id="IPR050388">
    <property type="entry name" value="ABC_Ni/Peptide_Import"/>
</dbReference>